<reference evidence="3" key="1">
    <citation type="submission" date="2021-01" db="EMBL/GenBank/DDBJ databases">
        <authorList>
            <consortium name="Genoscope - CEA"/>
            <person name="William W."/>
        </authorList>
    </citation>
    <scope>NUCLEOTIDE SEQUENCE</scope>
</reference>
<dbReference type="GO" id="GO:0005524">
    <property type="term" value="F:ATP binding"/>
    <property type="evidence" value="ECO:0007669"/>
    <property type="project" value="InterPro"/>
</dbReference>
<evidence type="ECO:0000313" key="4">
    <source>
        <dbReference type="Proteomes" id="UP000692954"/>
    </source>
</evidence>
<proteinExistence type="predicted"/>
<gene>
    <name evidence="3" type="ORF">PSON_ATCC_30995.1.T0580056</name>
</gene>
<dbReference type="InterPro" id="IPR053083">
    <property type="entry name" value="TF_kinase-domain_protein"/>
</dbReference>
<dbReference type="SMART" id="SM00220">
    <property type="entry name" value="S_TKc"/>
    <property type="match status" value="1"/>
</dbReference>
<comment type="caution">
    <text evidence="3">The sequence shown here is derived from an EMBL/GenBank/DDBJ whole genome shotgun (WGS) entry which is preliminary data.</text>
</comment>
<accession>A0A8S1NF93</accession>
<feature type="region of interest" description="Disordered" evidence="1">
    <location>
        <begin position="346"/>
        <end position="371"/>
    </location>
</feature>
<dbReference type="AlphaFoldDB" id="A0A8S1NF93"/>
<dbReference type="PANTHER" id="PTHR44305">
    <property type="entry name" value="SI:DKEY-192D15.2-RELATED"/>
    <property type="match status" value="1"/>
</dbReference>
<name>A0A8S1NF93_9CILI</name>
<sequence>MYPEYCVAQRQQPYPLHKITQSYNPVIQNEPRARQPNENPKDYMITAYTSINHVIDISPTTSIYRLDPFAKYLCCWTNTVGLEEVSAIQERTKWKHPNLVSFIFFEEQSDQFSQNRQLKIFYEYLPLDIKQLIDKRSRTQEYVPEEEIWKMISGLCEAFVFLQKRGITHSALTLESVYFDEEYLLYRIQDVSPFRARAPQLFENQYKSPESGGNLRVNRFKQDVFGLGIIILSLCLLKNSDYIFENGAISLIHLNDSFEQLKQLYPGRIDIILKKMLIIDFNLRPDWLELQLFLTNVKDMQIHNFDLGLTNKSSILNSSFQLYQQQQQQVQKTFDQLTLSQENREITNNNNNTKFTSSINNNNSTLNKTSNTDSVDQKLINLNKRIQETLSKSLNKNIR</sequence>
<protein>
    <recommendedName>
        <fullName evidence="2">Protein kinase domain-containing protein</fullName>
    </recommendedName>
</protein>
<evidence type="ECO:0000259" key="2">
    <source>
        <dbReference type="PROSITE" id="PS50011"/>
    </source>
</evidence>
<dbReference type="Proteomes" id="UP000692954">
    <property type="component" value="Unassembled WGS sequence"/>
</dbReference>
<dbReference type="OrthoDB" id="285047at2759"/>
<dbReference type="PANTHER" id="PTHR44305:SF24">
    <property type="entry name" value="TYROSINE-PROTEIN KINASE C03B1.5-RELATED"/>
    <property type="match status" value="1"/>
</dbReference>
<dbReference type="GO" id="GO:0004672">
    <property type="term" value="F:protein kinase activity"/>
    <property type="evidence" value="ECO:0007669"/>
    <property type="project" value="InterPro"/>
</dbReference>
<organism evidence="3 4">
    <name type="scientific">Paramecium sonneborni</name>
    <dbReference type="NCBI Taxonomy" id="65129"/>
    <lineage>
        <taxon>Eukaryota</taxon>
        <taxon>Sar</taxon>
        <taxon>Alveolata</taxon>
        <taxon>Ciliophora</taxon>
        <taxon>Intramacronucleata</taxon>
        <taxon>Oligohymenophorea</taxon>
        <taxon>Peniculida</taxon>
        <taxon>Parameciidae</taxon>
        <taxon>Paramecium</taxon>
    </lineage>
</organism>
<keyword evidence="4" id="KW-1185">Reference proteome</keyword>
<dbReference type="EMBL" id="CAJJDN010000058">
    <property type="protein sequence ID" value="CAD8091787.1"/>
    <property type="molecule type" value="Genomic_DNA"/>
</dbReference>
<evidence type="ECO:0000313" key="3">
    <source>
        <dbReference type="EMBL" id="CAD8091787.1"/>
    </source>
</evidence>
<feature type="compositionally biased region" description="Low complexity" evidence="1">
    <location>
        <begin position="347"/>
        <end position="371"/>
    </location>
</feature>
<evidence type="ECO:0000256" key="1">
    <source>
        <dbReference type="SAM" id="MobiDB-lite"/>
    </source>
</evidence>
<dbReference type="PROSITE" id="PS50011">
    <property type="entry name" value="PROTEIN_KINASE_DOM"/>
    <property type="match status" value="1"/>
</dbReference>
<feature type="domain" description="Protein kinase" evidence="2">
    <location>
        <begin position="1"/>
        <end position="294"/>
    </location>
</feature>
<dbReference type="InterPro" id="IPR000719">
    <property type="entry name" value="Prot_kinase_dom"/>
</dbReference>